<protein>
    <submittedName>
        <fullName evidence="4">Putative bacteriophage tail sheath protein</fullName>
    </submittedName>
</protein>
<evidence type="ECO:0000256" key="1">
    <source>
        <dbReference type="ARBA" id="ARBA00008005"/>
    </source>
</evidence>
<dbReference type="InterPro" id="IPR020287">
    <property type="entry name" value="Tail_sheath_C"/>
</dbReference>
<organism evidence="4 5">
    <name type="scientific">Yersinia pestis bv. Antiqua (strain Antiqua)</name>
    <dbReference type="NCBI Taxonomy" id="360102"/>
    <lineage>
        <taxon>Bacteria</taxon>
        <taxon>Pseudomonadati</taxon>
        <taxon>Pseudomonadota</taxon>
        <taxon>Gammaproteobacteria</taxon>
        <taxon>Enterobacterales</taxon>
        <taxon>Yersiniaceae</taxon>
        <taxon>Yersinia</taxon>
    </lineage>
</organism>
<reference evidence="4 5" key="1">
    <citation type="journal article" date="2006" name="J. Bacteriol.">
        <title>Complete genome sequence of Yersinia pestis strains Antiqua and Nepal516: evidence of gene reduction in an emerging pathogen.</title>
        <authorList>
            <person name="Chain P.S."/>
            <person name="Hu P."/>
            <person name="Malfatti S.A."/>
            <person name="Radnedge L."/>
            <person name="Larimer F."/>
            <person name="Vergez L.M."/>
            <person name="Worsham P."/>
            <person name="Chu M.C."/>
            <person name="Andersen G.L."/>
        </authorList>
    </citation>
    <scope>NUCLEOTIDE SEQUENCE [LARGE SCALE GENOMIC DNA]</scope>
    <source>
        <strain evidence="4 5">Antiqua</strain>
    </source>
</reference>
<dbReference type="AlphaFoldDB" id="A0A0E1NX50"/>
<dbReference type="PIRSF" id="PIRSF007349">
    <property type="entry name" value="Tsp_L"/>
    <property type="match status" value="1"/>
</dbReference>
<feature type="domain" description="Tail sheath protein C-terminal" evidence="3">
    <location>
        <begin position="384"/>
        <end position="497"/>
    </location>
</feature>
<evidence type="ECO:0000259" key="2">
    <source>
        <dbReference type="Pfam" id="PF04984"/>
    </source>
</evidence>
<evidence type="ECO:0000313" key="5">
    <source>
        <dbReference type="Proteomes" id="UP000001971"/>
    </source>
</evidence>
<dbReference type="RefSeq" id="WP_002208856.1">
    <property type="nucleotide sequence ID" value="NC_008150.1"/>
</dbReference>
<feature type="domain" description="Tail sheath protein subtilisin-like" evidence="2">
    <location>
        <begin position="212"/>
        <end position="375"/>
    </location>
</feature>
<dbReference type="PATRIC" id="fig|360102.15.peg.4017"/>
<dbReference type="Pfam" id="PF17482">
    <property type="entry name" value="Phage_sheath_1C"/>
    <property type="match status" value="1"/>
</dbReference>
<name>A0A0E1NX50_YERPA</name>
<dbReference type="GeneID" id="57977380"/>
<dbReference type="InterPro" id="IPR035089">
    <property type="entry name" value="Phage_sheath_subtilisin"/>
</dbReference>
<sequence>MTIPFTNIPSNLRTPLFFAEFDNSQANTASTTQRTLIIGQTRAGSTLPANIPLLVSSTATVAGLSGAGSMLHGQMAAYLANDTAGEIYLLPLSDADSMVAAIGKITINTAASETGVISLYIGGIRVQTTVVATDSVSTIAAALAAAIENQPELPVTVVHTGDMVSEGAVVVLEAKNKGAHGNNIDLRLNYLGNAGGEITPESLVLMITPMAGGAGAPELADGLANLQDRTFDFIINPYTDTASLDAIKDFLSDSTGRWSYRQQLYGHSFAAQSGTYGQLTAAGELRNDQHASLLGIHNSPTPAHIWSAAYVGAIAQSLRNDPGRPLQTLAIRGVLAPPLSSRFTLTERNNLLHSGISTVTVADDSTVQVENIITTYQKNKYGAEDDSYLQIETLFLLMFVTRFLRTQVTSKFARMKLAADGTRFAPGSAIITPNVIRAELIAQYQTLEFNGYVQDAKGFARGLIVEKSASNPNRVDVLWTGVLINQLRIFAVLNQFRLQAAV</sequence>
<evidence type="ECO:0000259" key="3">
    <source>
        <dbReference type="Pfam" id="PF17482"/>
    </source>
</evidence>
<dbReference type="InterPro" id="IPR007067">
    <property type="entry name" value="Tail_sheath"/>
</dbReference>
<accession>A0A0E1NX50</accession>
<gene>
    <name evidence="4" type="ordered locus">YPA_0956</name>
</gene>
<dbReference type="EMBL" id="CP000308">
    <property type="protein sequence ID" value="ABG12924.1"/>
    <property type="molecule type" value="Genomic_DNA"/>
</dbReference>
<dbReference type="Proteomes" id="UP000001971">
    <property type="component" value="Chromosome"/>
</dbReference>
<proteinExistence type="inferred from homology"/>
<evidence type="ECO:0000313" key="4">
    <source>
        <dbReference type="EMBL" id="ABG12924.1"/>
    </source>
</evidence>
<dbReference type="Pfam" id="PF04984">
    <property type="entry name" value="Phage_sheath_1"/>
    <property type="match status" value="1"/>
</dbReference>
<dbReference type="HOGENOM" id="CLU_023068_1_0_6"/>
<dbReference type="KEGG" id="ypa:YPA_0956"/>
<comment type="similarity">
    <text evidence="1">Belongs to the myoviridae tail sheath protein family.</text>
</comment>